<name>A0A246JMZ0_9BURK</name>
<reference evidence="2 3" key="1">
    <citation type="journal article" date="2008" name="Int. J. Syst. Evol. Microbiol.">
        <title>Description of Roseateles aquatilis sp. nov. and Roseateles terrae sp. nov., in the class Betaproteobacteria, and emended description of the genus Roseateles.</title>
        <authorList>
            <person name="Gomila M."/>
            <person name="Bowien B."/>
            <person name="Falsen E."/>
            <person name="Moore E.R."/>
            <person name="Lalucat J."/>
        </authorList>
    </citation>
    <scope>NUCLEOTIDE SEQUENCE [LARGE SCALE GENOMIC DNA]</scope>
    <source>
        <strain evidence="2 3">CCUG 48205</strain>
    </source>
</reference>
<dbReference type="EMBL" id="NIOF01000001">
    <property type="protein sequence ID" value="OWQ93945.1"/>
    <property type="molecule type" value="Genomic_DNA"/>
</dbReference>
<gene>
    <name evidence="2" type="ORF">CDN99_03415</name>
</gene>
<accession>A0A246JMZ0</accession>
<dbReference type="SUPFAM" id="SSF141868">
    <property type="entry name" value="EAL domain-like"/>
    <property type="match status" value="1"/>
</dbReference>
<dbReference type="SUPFAM" id="SSF103190">
    <property type="entry name" value="Sensory domain-like"/>
    <property type="match status" value="1"/>
</dbReference>
<evidence type="ECO:0000313" key="2">
    <source>
        <dbReference type="EMBL" id="OWQ93945.1"/>
    </source>
</evidence>
<dbReference type="CDD" id="cd01948">
    <property type="entry name" value="EAL"/>
    <property type="match status" value="1"/>
</dbReference>
<dbReference type="AlphaFoldDB" id="A0A246JMZ0"/>
<proteinExistence type="predicted"/>
<feature type="domain" description="EAL" evidence="1">
    <location>
        <begin position="6"/>
        <end position="263"/>
    </location>
</feature>
<dbReference type="OrthoDB" id="9813903at2"/>
<sequence length="415" mass="46912">MLQALYGAISEERGRWVARHGVYRLSSAFQPIYSFPHRRPVGYEALIRVEDDRGRPIAPVAAFEGVGDFDEQVWLDRLCRLLHVHNFVSQRQPDCWLFLNIHPAVFVHAALQVRMLARAVEAVHQLGLPTHRLVFEVTEDVMARDEAFEGAVEAARATGCLLALDDFGVGHSNFDRIWRIRPEIVKLDRSLLLRSRGSRRMARVLAQMVALLHECGSMVLLEGIESVEDARLAMDADVDLVQGFAFGHPAPSLRDERGVSPELEGVWSLFNERQAQLRRDYQDRLLPFRTALALALQPLTQGRPLVEACSAFLRLDGAQMCFLLDEDGREVGPRAVPAEGPADTDPRFLPMERAGDARWARRPYFRRAIETVGELQVTRPYLSLHGARMCVTVSVAYWQDGRLRVLCGDLDWDEA</sequence>
<dbReference type="SMART" id="SM00052">
    <property type="entry name" value="EAL"/>
    <property type="match status" value="1"/>
</dbReference>
<keyword evidence="3" id="KW-1185">Reference proteome</keyword>
<evidence type="ECO:0000313" key="3">
    <source>
        <dbReference type="Proteomes" id="UP000197468"/>
    </source>
</evidence>
<dbReference type="InterPro" id="IPR029151">
    <property type="entry name" value="Sensor-like_sf"/>
</dbReference>
<dbReference type="PANTHER" id="PTHR33121:SF76">
    <property type="entry name" value="SIGNALING PROTEIN"/>
    <property type="match status" value="1"/>
</dbReference>
<dbReference type="PANTHER" id="PTHR33121">
    <property type="entry name" value="CYCLIC DI-GMP PHOSPHODIESTERASE PDEF"/>
    <property type="match status" value="1"/>
</dbReference>
<protein>
    <recommendedName>
        <fullName evidence="1">EAL domain-containing protein</fullName>
    </recommendedName>
</protein>
<dbReference type="Pfam" id="PF00563">
    <property type="entry name" value="EAL"/>
    <property type="match status" value="1"/>
</dbReference>
<comment type="caution">
    <text evidence="2">The sequence shown here is derived from an EMBL/GenBank/DDBJ whole genome shotgun (WGS) entry which is preliminary data.</text>
</comment>
<dbReference type="PROSITE" id="PS50883">
    <property type="entry name" value="EAL"/>
    <property type="match status" value="1"/>
</dbReference>
<dbReference type="InterPro" id="IPR035919">
    <property type="entry name" value="EAL_sf"/>
</dbReference>
<dbReference type="InterPro" id="IPR001633">
    <property type="entry name" value="EAL_dom"/>
</dbReference>
<dbReference type="Proteomes" id="UP000197468">
    <property type="component" value="Unassembled WGS sequence"/>
</dbReference>
<evidence type="ECO:0000259" key="1">
    <source>
        <dbReference type="PROSITE" id="PS50883"/>
    </source>
</evidence>
<dbReference type="GO" id="GO:0071111">
    <property type="term" value="F:cyclic-guanylate-specific phosphodiesterase activity"/>
    <property type="evidence" value="ECO:0007669"/>
    <property type="project" value="InterPro"/>
</dbReference>
<dbReference type="Gene3D" id="3.30.450.20">
    <property type="entry name" value="PAS domain"/>
    <property type="match status" value="1"/>
</dbReference>
<dbReference type="InterPro" id="IPR050706">
    <property type="entry name" value="Cyclic-di-GMP_PDE-like"/>
</dbReference>
<dbReference type="Gene3D" id="3.20.20.450">
    <property type="entry name" value="EAL domain"/>
    <property type="match status" value="1"/>
</dbReference>
<organism evidence="2 3">
    <name type="scientific">Roseateles aquatilis</name>
    <dbReference type="NCBI Taxonomy" id="431061"/>
    <lineage>
        <taxon>Bacteria</taxon>
        <taxon>Pseudomonadati</taxon>
        <taxon>Pseudomonadota</taxon>
        <taxon>Betaproteobacteria</taxon>
        <taxon>Burkholderiales</taxon>
        <taxon>Sphaerotilaceae</taxon>
        <taxon>Roseateles</taxon>
    </lineage>
</organism>